<dbReference type="Gene3D" id="1.25.40.10">
    <property type="entry name" value="Tetratricopeptide repeat domain"/>
    <property type="match status" value="1"/>
</dbReference>
<dbReference type="InParanoid" id="A0A420WKM9"/>
<comment type="caution">
    <text evidence="1">The sequence shown here is derived from an EMBL/GenBank/DDBJ whole genome shotgun (WGS) entry which is preliminary data.</text>
</comment>
<dbReference type="Proteomes" id="UP000282211">
    <property type="component" value="Unassembled WGS sequence"/>
</dbReference>
<dbReference type="EMBL" id="RBII01000001">
    <property type="protein sequence ID" value="RKQ71568.1"/>
    <property type="molecule type" value="Genomic_DNA"/>
</dbReference>
<evidence type="ECO:0000313" key="1">
    <source>
        <dbReference type="EMBL" id="RKQ71568.1"/>
    </source>
</evidence>
<dbReference type="RefSeq" id="WP_121099334.1">
    <property type="nucleotide sequence ID" value="NZ_RBII01000001.1"/>
</dbReference>
<dbReference type="OrthoDB" id="7209629at2"/>
<sequence length="556" mass="62695">MGSVARAFQPEAQTFSDEVSEAVCAQLERVLRDDIFSETTRMKRFLRYVVYETLHGRSEQLKGYTIGVEVFDRPDDFDPQADTIVRVQAGQLRRRLDLYYADAGLEDPVRFIIPKGQYAPVFEMQRKGSESTNKSDTSMVVTQSQVSKTLKDELQTRPGIAVLAFQDLSEGAENHFFSEGLTTEIINALIQFRYLRIISCSPTIERRGQVADIKAVAKEYDVQFVLSGSIRRVGDVCRVWVDLLHAETGEHVFSRSIDKKFIPSQIFDLQEEIASYTAAKVAAPYGVVNRYSRRNSLAQLESMPAYDVVLRYYNMKNSPAISELLSLQERVDAVKEKHPKFSPILAIWSYLRTYQVTQTLSNLDAQLGLDEALEAAKKAVSLDPENSIGYMALYQAHFHKGNYAESERVARRSIALNPNDYSMLAYYSCTNAYQNYPERALAYHEASLQLIDGPPSWFYFCKIILAFRDNDFKLVLSLLPHDITLASPLGAQRFALSAMGHLGDAERPRAILAGFRKADADYDHKLVSTLNLWHAESTLHNAIIEGLKLAGVDTGT</sequence>
<reference evidence="1 2" key="1">
    <citation type="submission" date="2018-10" db="EMBL/GenBank/DDBJ databases">
        <title>Genomic Encyclopedia of Type Strains, Phase IV (KMG-IV): sequencing the most valuable type-strain genomes for metagenomic binning, comparative biology and taxonomic classification.</title>
        <authorList>
            <person name="Goeker M."/>
        </authorList>
    </citation>
    <scope>NUCLEOTIDE SEQUENCE [LARGE SCALE GENOMIC DNA]</scope>
    <source>
        <strain evidence="1 2">DSM 22008</strain>
    </source>
</reference>
<keyword evidence="2" id="KW-1185">Reference proteome</keyword>
<proteinExistence type="predicted"/>
<evidence type="ECO:0000313" key="2">
    <source>
        <dbReference type="Proteomes" id="UP000282211"/>
    </source>
</evidence>
<dbReference type="InterPro" id="IPR011990">
    <property type="entry name" value="TPR-like_helical_dom_sf"/>
</dbReference>
<dbReference type="SUPFAM" id="SSF48452">
    <property type="entry name" value="TPR-like"/>
    <property type="match status" value="1"/>
</dbReference>
<accession>A0A420WKM9</accession>
<dbReference type="AlphaFoldDB" id="A0A420WKM9"/>
<protein>
    <submittedName>
        <fullName evidence="1">TolB-like protein</fullName>
    </submittedName>
</protein>
<gene>
    <name evidence="1" type="ORF">DES40_0893</name>
</gene>
<name>A0A420WKM9_9PROT</name>
<organism evidence="1 2">
    <name type="scientific">Litorimonas taeanensis</name>
    <dbReference type="NCBI Taxonomy" id="568099"/>
    <lineage>
        <taxon>Bacteria</taxon>
        <taxon>Pseudomonadati</taxon>
        <taxon>Pseudomonadota</taxon>
        <taxon>Alphaproteobacteria</taxon>
        <taxon>Maricaulales</taxon>
        <taxon>Robiginitomaculaceae</taxon>
    </lineage>
</organism>